<proteinExistence type="predicted"/>
<name>A0ABV5GMH4_9FLAO</name>
<reference evidence="2 3" key="1">
    <citation type="submission" date="2024-09" db="EMBL/GenBank/DDBJ databases">
        <authorList>
            <person name="Sun Q."/>
            <person name="Mori K."/>
        </authorList>
    </citation>
    <scope>NUCLEOTIDE SEQUENCE [LARGE SCALE GENOMIC DNA]</scope>
    <source>
        <strain evidence="2 3">CECT 7955</strain>
    </source>
</reference>
<accession>A0ABV5GMH4</accession>
<dbReference type="InterPro" id="IPR016097">
    <property type="entry name" value="DUF695"/>
</dbReference>
<protein>
    <submittedName>
        <fullName evidence="2">DUF695 domain-containing protein</fullName>
    </submittedName>
</protein>
<organism evidence="2 3">
    <name type="scientific">Flavobacterium jumunjinense</name>
    <dbReference type="NCBI Taxonomy" id="998845"/>
    <lineage>
        <taxon>Bacteria</taxon>
        <taxon>Pseudomonadati</taxon>
        <taxon>Bacteroidota</taxon>
        <taxon>Flavobacteriia</taxon>
        <taxon>Flavobacteriales</taxon>
        <taxon>Flavobacteriaceae</taxon>
        <taxon>Flavobacterium</taxon>
    </lineage>
</organism>
<gene>
    <name evidence="2" type="ORF">ACFFVF_08305</name>
</gene>
<evidence type="ECO:0000259" key="1">
    <source>
        <dbReference type="Pfam" id="PF05117"/>
    </source>
</evidence>
<dbReference type="Pfam" id="PF05117">
    <property type="entry name" value="DUF695"/>
    <property type="match status" value="1"/>
</dbReference>
<evidence type="ECO:0000313" key="3">
    <source>
        <dbReference type="Proteomes" id="UP001589607"/>
    </source>
</evidence>
<keyword evidence="3" id="KW-1185">Reference proteome</keyword>
<feature type="domain" description="DUF695" evidence="1">
    <location>
        <begin position="243"/>
        <end position="361"/>
    </location>
</feature>
<dbReference type="RefSeq" id="WP_236455660.1">
    <property type="nucleotide sequence ID" value="NZ_CBCSGE010000002.1"/>
</dbReference>
<sequence length="370" mass="43171">MSLFKKIFGKNTKQTEFQINNNEDFWNWFMQNERKFHEIVKSGKNIEDLFFANLSKKLNELKEGYFFLTGMYDQDTVELIITADGNIKNIVYAEELINAAPIVDGWKFTASKPANTRESFGINMNNYTFDTDNIKFFSIINEAFPDEINITLIHNDYKIEDKEQIDLGCYIFIDNYLGELNAVSIIDKMNIIGPNETTEELISITKLKSYLIWREKEFVEKYESTKHSTENDTFTVLESTTSNGNPFIAIINTDLLKWEEKASHQWFVCVNIKYDGTQNNGFPNNETIQLLNEFEDQLDNQLKFGGGNLNLGRESSEGIRTIFYACKDFRVPSKVLTELIKKHEDSLALSFEIYKDKYWSTLNYYMDHIN</sequence>
<dbReference type="Proteomes" id="UP001589607">
    <property type="component" value="Unassembled WGS sequence"/>
</dbReference>
<evidence type="ECO:0000313" key="2">
    <source>
        <dbReference type="EMBL" id="MFB9096512.1"/>
    </source>
</evidence>
<comment type="caution">
    <text evidence="2">The sequence shown here is derived from an EMBL/GenBank/DDBJ whole genome shotgun (WGS) entry which is preliminary data.</text>
</comment>
<dbReference type="EMBL" id="JBHMEY010000018">
    <property type="protein sequence ID" value="MFB9096512.1"/>
    <property type="molecule type" value="Genomic_DNA"/>
</dbReference>